<dbReference type="SUPFAM" id="SSF55681">
    <property type="entry name" value="Class II aaRS and biotin synthetases"/>
    <property type="match status" value="1"/>
</dbReference>
<dbReference type="InterPro" id="IPR045864">
    <property type="entry name" value="aa-tRNA-synth_II/BPL/LPL"/>
</dbReference>
<dbReference type="SUPFAM" id="SSF46785">
    <property type="entry name" value="Winged helix' DNA-binding domain"/>
    <property type="match status" value="1"/>
</dbReference>
<comment type="function">
    <text evidence="6">Acts both as a biotin--[acetyl-CoA-carboxylase] ligase and a biotin-operon repressor. In the presence of ATP, BirA activates biotin to form the BirA-biotinyl-5'-adenylate (BirA-bio-5'-AMP or holoBirA) complex. HoloBirA can either transfer the biotinyl moiety to the biotin carboxyl carrier protein (BCCP) subunit of acetyl-CoA carboxylase, or bind to the biotin operator site and inhibit transcription of the operon.</text>
</comment>
<keyword evidence="6" id="KW-0678">Repressor</keyword>
<dbReference type="Pfam" id="PF03099">
    <property type="entry name" value="BPL_LplA_LipB"/>
    <property type="match status" value="1"/>
</dbReference>
<evidence type="ECO:0000256" key="2">
    <source>
        <dbReference type="ARBA" id="ARBA00022741"/>
    </source>
</evidence>
<dbReference type="EC" id="6.3.4.15" evidence="6"/>
<feature type="DNA-binding region" description="H-T-H motif" evidence="6">
    <location>
        <begin position="23"/>
        <end position="42"/>
    </location>
</feature>
<keyword evidence="2 6" id="KW-0547">Nucleotide-binding</keyword>
<dbReference type="Gene3D" id="3.30.930.10">
    <property type="entry name" value="Bira Bifunctional Protein, Domain 2"/>
    <property type="match status" value="1"/>
</dbReference>
<comment type="caution">
    <text evidence="8">The sequence shown here is derived from an EMBL/GenBank/DDBJ whole genome shotgun (WGS) entry which is preliminary data.</text>
</comment>
<dbReference type="Gene3D" id="1.10.10.10">
    <property type="entry name" value="Winged helix-like DNA-binding domain superfamily/Winged helix DNA-binding domain"/>
    <property type="match status" value="1"/>
</dbReference>
<dbReference type="InterPro" id="IPR036390">
    <property type="entry name" value="WH_DNA-bd_sf"/>
</dbReference>
<evidence type="ECO:0000313" key="8">
    <source>
        <dbReference type="EMBL" id="GAA4498364.1"/>
    </source>
</evidence>
<dbReference type="Proteomes" id="UP001501321">
    <property type="component" value="Unassembled WGS sequence"/>
</dbReference>
<protein>
    <recommendedName>
        <fullName evidence="6">Bifunctional ligase/repressor BirA</fullName>
    </recommendedName>
    <alternativeName>
        <fullName evidence="6">Biotin operon repressor</fullName>
    </alternativeName>
    <alternativeName>
        <fullName evidence="6">Biotin--[acetyl-CoA-carboxylase] ligase</fullName>
        <ecNumber evidence="6">6.3.4.15</ecNumber>
    </alternativeName>
    <alternativeName>
        <fullName evidence="6">Biotin--protein ligase</fullName>
    </alternativeName>
    <alternativeName>
        <fullName evidence="6">Biotin-[acetyl-CoA carboxylase] synthetase</fullName>
    </alternativeName>
</protein>
<dbReference type="CDD" id="cd00090">
    <property type="entry name" value="HTH_ARSR"/>
    <property type="match status" value="1"/>
</dbReference>
<evidence type="ECO:0000256" key="3">
    <source>
        <dbReference type="ARBA" id="ARBA00022840"/>
    </source>
</evidence>
<dbReference type="PANTHER" id="PTHR12835">
    <property type="entry name" value="BIOTIN PROTEIN LIGASE"/>
    <property type="match status" value="1"/>
</dbReference>
<dbReference type="InterPro" id="IPR013196">
    <property type="entry name" value="HTH_11"/>
</dbReference>
<keyword evidence="9" id="KW-1185">Reference proteome</keyword>
<keyword evidence="6" id="KW-0805">Transcription regulation</keyword>
<keyword evidence="4 6" id="KW-0092">Biotin</keyword>
<dbReference type="GO" id="GO:0016874">
    <property type="term" value="F:ligase activity"/>
    <property type="evidence" value="ECO:0007669"/>
    <property type="project" value="UniProtKB-KW"/>
</dbReference>
<keyword evidence="6" id="KW-0804">Transcription</keyword>
<evidence type="ECO:0000256" key="5">
    <source>
        <dbReference type="ARBA" id="ARBA00047846"/>
    </source>
</evidence>
<evidence type="ECO:0000259" key="7">
    <source>
        <dbReference type="PROSITE" id="PS51733"/>
    </source>
</evidence>
<dbReference type="InterPro" id="IPR003142">
    <property type="entry name" value="BPL_C"/>
</dbReference>
<feature type="binding site" evidence="6">
    <location>
        <begin position="90"/>
        <end position="92"/>
    </location>
    <ligand>
        <name>biotin</name>
        <dbReference type="ChEBI" id="CHEBI:57586"/>
    </ligand>
</feature>
<dbReference type="HAMAP" id="MF_00978">
    <property type="entry name" value="Bifunct_BirA"/>
    <property type="match status" value="1"/>
</dbReference>
<evidence type="ECO:0000256" key="1">
    <source>
        <dbReference type="ARBA" id="ARBA00022598"/>
    </source>
</evidence>
<dbReference type="InterPro" id="IPR008988">
    <property type="entry name" value="Transcriptional_repressor_C"/>
</dbReference>
<reference evidence="9" key="1">
    <citation type="journal article" date="2019" name="Int. J. Syst. Evol. Microbiol.">
        <title>The Global Catalogue of Microorganisms (GCM) 10K type strain sequencing project: providing services to taxonomists for standard genome sequencing and annotation.</title>
        <authorList>
            <consortium name="The Broad Institute Genomics Platform"/>
            <consortium name="The Broad Institute Genome Sequencing Center for Infectious Disease"/>
            <person name="Wu L."/>
            <person name="Ma J."/>
        </authorList>
    </citation>
    <scope>NUCLEOTIDE SEQUENCE [LARGE SCALE GENOMIC DNA]</scope>
    <source>
        <strain evidence="9">JCM 32226</strain>
    </source>
</reference>
<organism evidence="8 9">
    <name type="scientific">Pseudaeromonas paramecii</name>
    <dbReference type="NCBI Taxonomy" id="2138166"/>
    <lineage>
        <taxon>Bacteria</taxon>
        <taxon>Pseudomonadati</taxon>
        <taxon>Pseudomonadota</taxon>
        <taxon>Gammaproteobacteria</taxon>
        <taxon>Aeromonadales</taxon>
        <taxon>Aeromonadaceae</taxon>
        <taxon>Pseudaeromonas</taxon>
    </lineage>
</organism>
<dbReference type="Gene3D" id="2.30.30.100">
    <property type="match status" value="1"/>
</dbReference>
<dbReference type="Pfam" id="PF02237">
    <property type="entry name" value="BPL_C"/>
    <property type="match status" value="1"/>
</dbReference>
<proteinExistence type="inferred from homology"/>
<dbReference type="EMBL" id="BAABFC010000011">
    <property type="protein sequence ID" value="GAA4498364.1"/>
    <property type="molecule type" value="Genomic_DNA"/>
</dbReference>
<dbReference type="InterPro" id="IPR036388">
    <property type="entry name" value="WH-like_DNA-bd_sf"/>
</dbReference>
<keyword evidence="3 6" id="KW-0067">ATP-binding</keyword>
<dbReference type="InterPro" id="IPR030855">
    <property type="entry name" value="Bifunct_BirA"/>
</dbReference>
<gene>
    <name evidence="6 8" type="primary">birA</name>
    <name evidence="8" type="ORF">GCM10023095_16680</name>
</gene>
<dbReference type="RefSeq" id="WP_345011969.1">
    <property type="nucleotide sequence ID" value="NZ_BAABFC010000011.1"/>
</dbReference>
<name>A0ABP8Q9H5_9GAMM</name>
<dbReference type="InterPro" id="IPR011991">
    <property type="entry name" value="ArsR-like_HTH"/>
</dbReference>
<dbReference type="NCBIfam" id="TIGR00121">
    <property type="entry name" value="birA_ligase"/>
    <property type="match status" value="1"/>
</dbReference>
<sequence>MRRLSERQQQLLHLLADGQFHPGPQIGEALGISRAAVSQQLKGLRELGVELHSVSGKGHKLALPIQLLDAQRLQQDLLEAPVQVLAVIDSTNHFMMSQLDRWQKGECVLAECQTAGRGRRGRQWHSPFGSQLILSLFWRLEQGMASAMGLSLVVGIALVEALESQGLAGIKVKWPNDLYLDGRKLAGILVEMAATVGGACQMVVGVGMNLQLPLGEAQKIDQPWAELQTLVGEGRLDRHRLTCAVVRQLRQCLTRFEQEGMAPFVARWNELDLYRDQPVRLISGERSWHGIARGIDSQGALLLENEAGELQTLVGGEISLRPR</sequence>
<keyword evidence="6" id="KW-0238">DNA-binding</keyword>
<dbReference type="PROSITE" id="PS51733">
    <property type="entry name" value="BPL_LPL_CATALYTIC"/>
    <property type="match status" value="1"/>
</dbReference>
<dbReference type="InterPro" id="IPR004408">
    <property type="entry name" value="Biotin_CoA_COase_ligase"/>
</dbReference>
<feature type="binding site" evidence="6">
    <location>
        <begin position="117"/>
        <end position="119"/>
    </location>
    <ligand>
        <name>biotin</name>
        <dbReference type="ChEBI" id="CHEBI:57586"/>
    </ligand>
</feature>
<evidence type="ECO:0000256" key="6">
    <source>
        <dbReference type="HAMAP-Rule" id="MF_00978"/>
    </source>
</evidence>
<feature type="binding site" evidence="6">
    <location>
        <position position="113"/>
    </location>
    <ligand>
        <name>biotin</name>
        <dbReference type="ChEBI" id="CHEBI:57586"/>
    </ligand>
</feature>
<accession>A0ABP8Q9H5</accession>
<dbReference type="NCBIfam" id="NF008847">
    <property type="entry name" value="PRK11886.1-2"/>
    <property type="match status" value="1"/>
</dbReference>
<dbReference type="PANTHER" id="PTHR12835:SF5">
    <property type="entry name" value="BIOTIN--PROTEIN LIGASE"/>
    <property type="match status" value="1"/>
</dbReference>
<evidence type="ECO:0000313" key="9">
    <source>
        <dbReference type="Proteomes" id="UP001501321"/>
    </source>
</evidence>
<evidence type="ECO:0000256" key="4">
    <source>
        <dbReference type="ARBA" id="ARBA00023267"/>
    </source>
</evidence>
<comment type="similarity">
    <text evidence="6">Belongs to the biotin--protein ligase family.</text>
</comment>
<dbReference type="SUPFAM" id="SSF50037">
    <property type="entry name" value="C-terminal domain of transcriptional repressors"/>
    <property type="match status" value="1"/>
</dbReference>
<dbReference type="InterPro" id="IPR004143">
    <property type="entry name" value="BPL_LPL_catalytic"/>
</dbReference>
<dbReference type="CDD" id="cd16442">
    <property type="entry name" value="BPL"/>
    <property type="match status" value="1"/>
</dbReference>
<feature type="domain" description="BPL/LPL catalytic" evidence="7">
    <location>
        <begin position="69"/>
        <end position="257"/>
    </location>
</feature>
<feature type="binding site" evidence="6">
    <location>
        <position position="184"/>
    </location>
    <ligand>
        <name>biotin</name>
        <dbReference type="ChEBI" id="CHEBI:57586"/>
    </ligand>
</feature>
<comment type="catalytic activity">
    <reaction evidence="5 6">
        <text>biotin + L-lysyl-[protein] + ATP = N(6)-biotinyl-L-lysyl-[protein] + AMP + diphosphate + H(+)</text>
        <dbReference type="Rhea" id="RHEA:11756"/>
        <dbReference type="Rhea" id="RHEA-COMP:9752"/>
        <dbReference type="Rhea" id="RHEA-COMP:10505"/>
        <dbReference type="ChEBI" id="CHEBI:15378"/>
        <dbReference type="ChEBI" id="CHEBI:29969"/>
        <dbReference type="ChEBI" id="CHEBI:30616"/>
        <dbReference type="ChEBI" id="CHEBI:33019"/>
        <dbReference type="ChEBI" id="CHEBI:57586"/>
        <dbReference type="ChEBI" id="CHEBI:83144"/>
        <dbReference type="ChEBI" id="CHEBI:456215"/>
        <dbReference type="EC" id="6.3.4.15"/>
    </reaction>
</comment>
<dbReference type="Pfam" id="PF08279">
    <property type="entry name" value="HTH_11"/>
    <property type="match status" value="1"/>
</dbReference>
<keyword evidence="1 6" id="KW-0436">Ligase</keyword>